<feature type="modified residue" description="N6-(pyridoxal phosphate)lysine" evidence="6">
    <location>
        <position position="398"/>
    </location>
</feature>
<dbReference type="GO" id="GO:0019752">
    <property type="term" value="P:carboxylic acid metabolic process"/>
    <property type="evidence" value="ECO:0007669"/>
    <property type="project" value="InterPro"/>
</dbReference>
<dbReference type="Gene3D" id="3.90.1150.170">
    <property type="match status" value="1"/>
</dbReference>
<dbReference type="STRING" id="121845.A0A1S3D4P7"/>
<evidence type="ECO:0000313" key="8">
    <source>
        <dbReference type="Proteomes" id="UP000079169"/>
    </source>
</evidence>
<dbReference type="Proteomes" id="UP000079169">
    <property type="component" value="Unplaced"/>
</dbReference>
<dbReference type="RefSeq" id="XP_008473394.1">
    <property type="nucleotide sequence ID" value="XM_008475172.3"/>
</dbReference>
<evidence type="ECO:0000256" key="5">
    <source>
        <dbReference type="ARBA" id="ARBA00023239"/>
    </source>
</evidence>
<organism evidence="8 9">
    <name type="scientific">Diaphorina citri</name>
    <name type="common">Asian citrus psyllid</name>
    <dbReference type="NCBI Taxonomy" id="121845"/>
    <lineage>
        <taxon>Eukaryota</taxon>
        <taxon>Metazoa</taxon>
        <taxon>Ecdysozoa</taxon>
        <taxon>Arthropoda</taxon>
        <taxon>Hexapoda</taxon>
        <taxon>Insecta</taxon>
        <taxon>Pterygota</taxon>
        <taxon>Neoptera</taxon>
        <taxon>Paraneoptera</taxon>
        <taxon>Hemiptera</taxon>
        <taxon>Sternorrhyncha</taxon>
        <taxon>Psylloidea</taxon>
        <taxon>Psyllidae</taxon>
        <taxon>Diaphorininae</taxon>
        <taxon>Diaphorina</taxon>
    </lineage>
</organism>
<dbReference type="GO" id="GO:0016831">
    <property type="term" value="F:carboxy-lyase activity"/>
    <property type="evidence" value="ECO:0007669"/>
    <property type="project" value="UniProtKB-KW"/>
</dbReference>
<evidence type="ECO:0000256" key="1">
    <source>
        <dbReference type="ARBA" id="ARBA00001933"/>
    </source>
</evidence>
<reference evidence="9" key="1">
    <citation type="submission" date="2025-08" db="UniProtKB">
        <authorList>
            <consortium name="RefSeq"/>
        </authorList>
    </citation>
    <scope>IDENTIFICATION</scope>
</reference>
<dbReference type="GO" id="GO:0005737">
    <property type="term" value="C:cytoplasm"/>
    <property type="evidence" value="ECO:0007669"/>
    <property type="project" value="TreeGrafter"/>
</dbReference>
<dbReference type="GO" id="GO:0030170">
    <property type="term" value="F:pyridoxal phosphate binding"/>
    <property type="evidence" value="ECO:0007669"/>
    <property type="project" value="InterPro"/>
</dbReference>
<keyword evidence="4 6" id="KW-0663">Pyridoxal phosphate</keyword>
<dbReference type="PaxDb" id="121845-A0A1S3D4P7"/>
<evidence type="ECO:0000256" key="3">
    <source>
        <dbReference type="ARBA" id="ARBA00022793"/>
    </source>
</evidence>
<protein>
    <submittedName>
        <fullName evidence="9">Cysteine sulfinic acid decarboxylase</fullName>
    </submittedName>
</protein>
<dbReference type="PANTHER" id="PTHR45677:SF12">
    <property type="entry name" value="BLACK, ISOFORM A"/>
    <property type="match status" value="1"/>
</dbReference>
<comment type="similarity">
    <text evidence="2 7">Belongs to the group II decarboxylase family.</text>
</comment>
<accession>A0A1S3D4P7</accession>
<dbReference type="InterPro" id="IPR015421">
    <property type="entry name" value="PyrdxlP-dep_Trfase_major"/>
</dbReference>
<evidence type="ECO:0000256" key="7">
    <source>
        <dbReference type="RuleBase" id="RU000382"/>
    </source>
</evidence>
<dbReference type="Gene3D" id="3.40.640.10">
    <property type="entry name" value="Type I PLP-dependent aspartate aminotransferase-like (Major domain)"/>
    <property type="match status" value="1"/>
</dbReference>
<keyword evidence="5 7" id="KW-0456">Lyase</keyword>
<keyword evidence="8" id="KW-1185">Reference proteome</keyword>
<dbReference type="InterPro" id="IPR015422">
    <property type="entry name" value="PyrdxlP-dep_Trfase_small"/>
</dbReference>
<dbReference type="AlphaFoldDB" id="A0A1S3D4P7"/>
<dbReference type="SUPFAM" id="SSF53383">
    <property type="entry name" value="PLP-dependent transferases"/>
    <property type="match status" value="1"/>
</dbReference>
<name>A0A1S3D4P7_DIACI</name>
<comment type="cofactor">
    <cofactor evidence="1 6 7">
        <name>pyridoxal 5'-phosphate</name>
        <dbReference type="ChEBI" id="CHEBI:597326"/>
    </cofactor>
</comment>
<evidence type="ECO:0000256" key="4">
    <source>
        <dbReference type="ARBA" id="ARBA00022898"/>
    </source>
</evidence>
<evidence type="ECO:0000256" key="6">
    <source>
        <dbReference type="PIRSR" id="PIRSR602129-50"/>
    </source>
</evidence>
<proteinExistence type="inferred from homology"/>
<dbReference type="Gene3D" id="3.90.1150.10">
    <property type="entry name" value="Aspartate Aminotransferase, domain 1"/>
    <property type="match status" value="1"/>
</dbReference>
<dbReference type="InterPro" id="IPR015424">
    <property type="entry name" value="PyrdxlP-dep_Trfase"/>
</dbReference>
<gene>
    <name evidence="9" type="primary">LOC103510498</name>
</gene>
<evidence type="ECO:0000256" key="2">
    <source>
        <dbReference type="ARBA" id="ARBA00009533"/>
    </source>
</evidence>
<sequence>MPAESNACLISAYTQTCPFESDSEKTGSEYNSSDDETLEAGSKFDHFRASGAGYRFTSGGLAGELQVPAREGKPAGKTSGVCSYESLPEQVRHERFFRDAFEVLLRDGVFKATSRGNKVNEWVNPEELEKKLELGFNAGPSSHGKLIDLMKTVIQYSVKTGHPYFVNQLFSSVDPYGLVGQWLADALNPSVYTYEVSPVFSLMEEHVLAQMRTIVGFQGGDGIFCPGGSMANGYAISCARHHAFPQIKTQGLASCPRLVLYTSEDAHYSIKKLAAFEGLGSDNVYLIKTDARGRMLPESLRGEIQRTLAEGAVPFMVSATSGTTVLGAFDPIPAIADICAEYDMWLHVELFISSMKFTALGRKEPHVDPYGLVGQWLADALNPSVHLLADSVTWNPHKLLTAPQQCSVFLTRHQSVLTECHSASASYLFQKDKFYDTKYDSGDKHIQCGRKPDVLKFWFMWKAKGTDGLEAHIDKSFDNAKYFTDKIRHRPGFKLVLDEPECTNISFWYIPPSLRGKEDQADFNELLHKVAPKIKERMMKSGSMMITYQPIHALPNFFRLVLQNSALDHSDMDYFIDEIERLGHDL</sequence>
<keyword evidence="3" id="KW-0210">Decarboxylase</keyword>
<dbReference type="Pfam" id="PF00282">
    <property type="entry name" value="Pyridoxal_deC"/>
    <property type="match status" value="2"/>
</dbReference>
<dbReference type="KEGG" id="dci:103510498"/>
<dbReference type="GeneID" id="103510498"/>
<evidence type="ECO:0000313" key="9">
    <source>
        <dbReference type="RefSeq" id="XP_008473394.1"/>
    </source>
</evidence>
<dbReference type="PANTHER" id="PTHR45677">
    <property type="entry name" value="GLUTAMATE DECARBOXYLASE-RELATED"/>
    <property type="match status" value="1"/>
</dbReference>
<dbReference type="InterPro" id="IPR002129">
    <property type="entry name" value="PyrdxlP-dep_de-COase"/>
</dbReference>
<dbReference type="OMA" id="NWQPLMV"/>
<dbReference type="CTD" id="136029190"/>